<reference evidence="1" key="1">
    <citation type="submission" date="2022-02" db="EMBL/GenBank/DDBJ databases">
        <authorList>
            <person name="Henning P.M."/>
            <person name="McCubbin A.G."/>
            <person name="Shore J.S."/>
        </authorList>
    </citation>
    <scope>NUCLEOTIDE SEQUENCE</scope>
    <source>
        <strain evidence="1">F60SS</strain>
        <tissue evidence="1">Leaves</tissue>
    </source>
</reference>
<organism evidence="1 2">
    <name type="scientific">Turnera subulata</name>
    <dbReference type="NCBI Taxonomy" id="218843"/>
    <lineage>
        <taxon>Eukaryota</taxon>
        <taxon>Viridiplantae</taxon>
        <taxon>Streptophyta</taxon>
        <taxon>Embryophyta</taxon>
        <taxon>Tracheophyta</taxon>
        <taxon>Spermatophyta</taxon>
        <taxon>Magnoliopsida</taxon>
        <taxon>eudicotyledons</taxon>
        <taxon>Gunneridae</taxon>
        <taxon>Pentapetalae</taxon>
        <taxon>rosids</taxon>
        <taxon>fabids</taxon>
        <taxon>Malpighiales</taxon>
        <taxon>Passifloraceae</taxon>
        <taxon>Turnera</taxon>
    </lineage>
</organism>
<dbReference type="Proteomes" id="UP001141552">
    <property type="component" value="Unassembled WGS sequence"/>
</dbReference>
<evidence type="ECO:0000313" key="1">
    <source>
        <dbReference type="EMBL" id="KAJ4840236.1"/>
    </source>
</evidence>
<sequence>MNNLSFSCSSWVQDAQSTIKRKAIGGRLKGLQALVVEYERRLLPSRRCDFVLELILELRISDMSSGSDAWECFAFGVRSASSGNYIPFQSREPEFEAQNRKSFKLVSIYELLDLGIAGSFGLEHVSNSTARNAEPKIACDLQDDNFLYQPKCWILP</sequence>
<accession>A0A9Q0FZ43</accession>
<dbReference type="AlphaFoldDB" id="A0A9Q0FZ43"/>
<dbReference type="EMBL" id="JAKUCV010003089">
    <property type="protein sequence ID" value="KAJ4840236.1"/>
    <property type="molecule type" value="Genomic_DNA"/>
</dbReference>
<comment type="caution">
    <text evidence="1">The sequence shown here is derived from an EMBL/GenBank/DDBJ whole genome shotgun (WGS) entry which is preliminary data.</text>
</comment>
<gene>
    <name evidence="1" type="ORF">Tsubulata_033895</name>
</gene>
<protein>
    <submittedName>
        <fullName evidence="1">Uncharacterized protein</fullName>
    </submittedName>
</protein>
<evidence type="ECO:0000313" key="2">
    <source>
        <dbReference type="Proteomes" id="UP001141552"/>
    </source>
</evidence>
<keyword evidence="2" id="KW-1185">Reference proteome</keyword>
<proteinExistence type="predicted"/>
<reference evidence="1" key="2">
    <citation type="journal article" date="2023" name="Plants (Basel)">
        <title>Annotation of the Turnera subulata (Passifloraceae) Draft Genome Reveals the S-Locus Evolved after the Divergence of Turneroideae from Passifloroideae in a Stepwise Manner.</title>
        <authorList>
            <person name="Henning P.M."/>
            <person name="Roalson E.H."/>
            <person name="Mir W."/>
            <person name="McCubbin A.G."/>
            <person name="Shore J.S."/>
        </authorList>
    </citation>
    <scope>NUCLEOTIDE SEQUENCE</scope>
    <source>
        <strain evidence="1">F60SS</strain>
    </source>
</reference>
<name>A0A9Q0FZ43_9ROSI</name>